<proteinExistence type="predicted"/>
<keyword evidence="2" id="KW-1185">Reference proteome</keyword>
<name>G8R154_OWEHD</name>
<evidence type="ECO:0008006" key="3">
    <source>
        <dbReference type="Google" id="ProtNLM"/>
    </source>
</evidence>
<evidence type="ECO:0000313" key="2">
    <source>
        <dbReference type="Proteomes" id="UP000005631"/>
    </source>
</evidence>
<accession>G8R154</accession>
<evidence type="ECO:0000313" key="1">
    <source>
        <dbReference type="EMBL" id="AEV32769.1"/>
    </source>
</evidence>
<protein>
    <recommendedName>
        <fullName evidence="3">Tetratricopeptide repeat protein</fullName>
    </recommendedName>
</protein>
<dbReference type="EMBL" id="CP003156">
    <property type="protein sequence ID" value="AEV32769.1"/>
    <property type="molecule type" value="Genomic_DNA"/>
</dbReference>
<sequence length="98" mass="11254">MRQIPPENIWNQDAQKSFFSLLKTKAGHEQGEFILAKAEELTKYGNSANHDLLKGAESLMNMYTLKYHNPKDSTKAKELLATIYHKLGETEKANRFLK</sequence>
<dbReference type="Proteomes" id="UP000005631">
    <property type="component" value="Chromosome"/>
</dbReference>
<organism evidence="1 2">
    <name type="scientific">Owenweeksia hongkongensis (strain DSM 17368 / CIP 108786 / JCM 12287 / NRRL B-23963 / UST20020801)</name>
    <dbReference type="NCBI Taxonomy" id="926562"/>
    <lineage>
        <taxon>Bacteria</taxon>
        <taxon>Pseudomonadati</taxon>
        <taxon>Bacteroidota</taxon>
        <taxon>Flavobacteriia</taxon>
        <taxon>Flavobacteriales</taxon>
        <taxon>Owenweeksiaceae</taxon>
        <taxon>Owenweeksia</taxon>
    </lineage>
</organism>
<dbReference type="STRING" id="926562.Oweho_1789"/>
<dbReference type="HOGENOM" id="CLU_2331061_0_0_10"/>
<dbReference type="RefSeq" id="WP_014202125.1">
    <property type="nucleotide sequence ID" value="NC_016599.1"/>
</dbReference>
<dbReference type="AlphaFoldDB" id="G8R154"/>
<reference evidence="1 2" key="1">
    <citation type="journal article" date="2012" name="Stand. Genomic Sci.">
        <title>Genome sequence of the orange-pigmented seawater bacterium Owenweeksia hongkongensis type strain (UST20020801(T)).</title>
        <authorList>
            <person name="Riedel T."/>
            <person name="Held B."/>
            <person name="Nolan M."/>
            <person name="Lucas S."/>
            <person name="Lapidus A."/>
            <person name="Tice H."/>
            <person name="Del Rio T.G."/>
            <person name="Cheng J.F."/>
            <person name="Han C."/>
            <person name="Tapia R."/>
            <person name="Goodwin L.A."/>
            <person name="Pitluck S."/>
            <person name="Liolios K."/>
            <person name="Mavromatis K."/>
            <person name="Pagani I."/>
            <person name="Ivanova N."/>
            <person name="Mikhailova N."/>
            <person name="Pati A."/>
            <person name="Chen A."/>
            <person name="Palaniappan K."/>
            <person name="Rohde M."/>
            <person name="Tindall B.J."/>
            <person name="Detter J.C."/>
            <person name="Goker M."/>
            <person name="Woyke T."/>
            <person name="Bristow J."/>
            <person name="Eisen J.A."/>
            <person name="Markowitz V."/>
            <person name="Hugenholtz P."/>
            <person name="Klenk H.P."/>
            <person name="Kyrpides N.C."/>
        </authorList>
    </citation>
    <scope>NUCLEOTIDE SEQUENCE</scope>
    <source>
        <strain evidence="2">DSM 17368 / JCM 12287 / NRRL B-23963</strain>
    </source>
</reference>
<gene>
    <name evidence="1" type="ordered locus">Oweho_1789</name>
</gene>
<dbReference type="KEGG" id="oho:Oweho_1789"/>